<organism evidence="1 2">
    <name type="scientific">Candidatus Pantoea multigeneris</name>
    <dbReference type="NCBI Taxonomy" id="2608357"/>
    <lineage>
        <taxon>Bacteria</taxon>
        <taxon>Pseudomonadati</taxon>
        <taxon>Pseudomonadota</taxon>
        <taxon>Gammaproteobacteria</taxon>
        <taxon>Enterobacterales</taxon>
        <taxon>Erwiniaceae</taxon>
        <taxon>Pantoea</taxon>
    </lineage>
</organism>
<dbReference type="RefSeq" id="WP_167017791.1">
    <property type="nucleotide sequence ID" value="NZ_VWXF01000011.1"/>
</dbReference>
<sequence>MIFDAQIVAHATAFVNALQAHKPAHIPAMRFEHWQQFFTTVRALMEGVA</sequence>
<gene>
    <name evidence="1" type="ORF">F3J40_20965</name>
</gene>
<reference evidence="1 2" key="1">
    <citation type="journal article" date="2019" name="bioRxiv">
        <title>Bacteria contribute to plant secondary compound degradation in a generalist herbivore system.</title>
        <authorList>
            <person name="Francoeur C.B."/>
            <person name="Khadempour L."/>
            <person name="Moreira-Soto R.D."/>
            <person name="Gotting K."/>
            <person name="Book A.J."/>
            <person name="Pinto-Tomas A.A."/>
            <person name="Keefover-Ring K."/>
            <person name="Currie C.R."/>
        </authorList>
    </citation>
    <scope>NUCLEOTIDE SEQUENCE [LARGE SCALE GENOMIC DNA]</scope>
    <source>
        <strain evidence="1">Acro-835</strain>
    </source>
</reference>
<dbReference type="Proteomes" id="UP001515683">
    <property type="component" value="Unassembled WGS sequence"/>
</dbReference>
<evidence type="ECO:0000313" key="1">
    <source>
        <dbReference type="EMBL" id="NIF24043.1"/>
    </source>
</evidence>
<keyword evidence="2" id="KW-1185">Reference proteome</keyword>
<comment type="caution">
    <text evidence="1">The sequence shown here is derived from an EMBL/GenBank/DDBJ whole genome shotgun (WGS) entry which is preliminary data.</text>
</comment>
<name>A0ABX0RH42_9GAMM</name>
<proteinExistence type="predicted"/>
<dbReference type="EMBL" id="VWXF01000011">
    <property type="protein sequence ID" value="NIF24043.1"/>
    <property type="molecule type" value="Genomic_DNA"/>
</dbReference>
<evidence type="ECO:0000313" key="2">
    <source>
        <dbReference type="Proteomes" id="UP001515683"/>
    </source>
</evidence>
<accession>A0ABX0RH42</accession>
<protein>
    <submittedName>
        <fullName evidence="1">Succinate dehydrogenase flavoprotein subunit</fullName>
    </submittedName>
</protein>